<dbReference type="EMBL" id="JBHSKJ010000002">
    <property type="protein sequence ID" value="MFC5144054.1"/>
    <property type="molecule type" value="Genomic_DNA"/>
</dbReference>
<dbReference type="RefSeq" id="WP_382037590.1">
    <property type="nucleotide sequence ID" value="NZ_JBHSKJ010000002.1"/>
</dbReference>
<evidence type="ECO:0000313" key="1">
    <source>
        <dbReference type="EMBL" id="MFC5144054.1"/>
    </source>
</evidence>
<keyword evidence="2" id="KW-1185">Reference proteome</keyword>
<dbReference type="SUPFAM" id="SSF49695">
    <property type="entry name" value="gamma-Crystallin-like"/>
    <property type="match status" value="1"/>
</dbReference>
<accession>A0ABV9ZU67</accession>
<dbReference type="Pfam" id="PF03995">
    <property type="entry name" value="Inhibitor_I36"/>
    <property type="match status" value="1"/>
</dbReference>
<comment type="caution">
    <text evidence="1">The sequence shown here is derived from an EMBL/GenBank/DDBJ whole genome shotgun (WGS) entry which is preliminary data.</text>
</comment>
<dbReference type="InterPro" id="IPR011024">
    <property type="entry name" value="G_crystallin-like"/>
</dbReference>
<evidence type="ECO:0000313" key="2">
    <source>
        <dbReference type="Proteomes" id="UP001596222"/>
    </source>
</evidence>
<organism evidence="1 2">
    <name type="scientific">Streptomyces aureoversilis</name>
    <dbReference type="NCBI Taxonomy" id="67277"/>
    <lineage>
        <taxon>Bacteria</taxon>
        <taxon>Bacillati</taxon>
        <taxon>Actinomycetota</taxon>
        <taxon>Actinomycetes</taxon>
        <taxon>Kitasatosporales</taxon>
        <taxon>Streptomycetaceae</taxon>
        <taxon>Streptomyces</taxon>
    </lineage>
</organism>
<dbReference type="Gene3D" id="2.60.20.10">
    <property type="entry name" value="Crystallins"/>
    <property type="match status" value="1"/>
</dbReference>
<proteinExistence type="predicted"/>
<gene>
    <name evidence="1" type="ORF">ACFPP6_05050</name>
</gene>
<name>A0ABV9ZU67_9ACTN</name>
<sequence>MSAIVVTGTMAVPPATAASQPPNCRPGLLCLYRDSYFQSGQLNILSHNLANVGPSGYRSSLGLFNNVTSSLSNQTNMRVCLYSGQNRTGNVMAVGPYENWDQLPFWAVDDIESVFKCE</sequence>
<dbReference type="Proteomes" id="UP001596222">
    <property type="component" value="Unassembled WGS sequence"/>
</dbReference>
<protein>
    <submittedName>
        <fullName evidence="1">Peptidase inhibitor family I36 protein</fullName>
    </submittedName>
</protein>
<reference evidence="2" key="1">
    <citation type="journal article" date="2019" name="Int. J. Syst. Evol. Microbiol.">
        <title>The Global Catalogue of Microorganisms (GCM) 10K type strain sequencing project: providing services to taxonomists for standard genome sequencing and annotation.</title>
        <authorList>
            <consortium name="The Broad Institute Genomics Platform"/>
            <consortium name="The Broad Institute Genome Sequencing Center for Infectious Disease"/>
            <person name="Wu L."/>
            <person name="Ma J."/>
        </authorList>
    </citation>
    <scope>NUCLEOTIDE SEQUENCE [LARGE SCALE GENOMIC DNA]</scope>
    <source>
        <strain evidence="2">CGMCC 4.1641</strain>
    </source>
</reference>